<comment type="similarity">
    <text evidence="5">Belongs to the mitochondrion-specific ribosomal protein mL39 family.</text>
</comment>
<evidence type="ECO:0000256" key="2">
    <source>
        <dbReference type="ARBA" id="ARBA00022980"/>
    </source>
</evidence>
<dbReference type="GO" id="GO:0003723">
    <property type="term" value="F:RNA binding"/>
    <property type="evidence" value="ECO:0007669"/>
    <property type="project" value="TreeGrafter"/>
</dbReference>
<evidence type="ECO:0000256" key="5">
    <source>
        <dbReference type="ARBA" id="ARBA00061231"/>
    </source>
</evidence>
<keyword evidence="2" id="KW-0689">Ribosomal protein</keyword>
<comment type="subcellular location">
    <subcellularLocation>
        <location evidence="1">Mitochondrion</location>
    </subcellularLocation>
</comment>
<sequence>MSISNKMFAVSRKMLSVNSMQQNSRFFSVASRLQSSASQLFTQEQLRQKEMVGRIEKIEIRYIGTPKDTTLVMNRGLSTPHDCAKHIGEKYCRFSALALLDNNTAWDMRRPLEEPCTLQLLNFTSADPHLVNKAFWRTCSFLLGSVLHKSFKDEAGLFLHSFPKPNVKTGSFVHDIALSKNGWKPTSQELRALSIEMIKLSQQDLPIERLDVTSEVAQQMFSDNPYKREQIPSISSQNNGLITVYRVGDHVDISKGTMVSSTGLVGKCTIAAIHEVPKSSADKLSLYRVQGVALPIGLNLNHFAYGILEDRAKKLNPAKLPNEPYEEVAAEQVA</sequence>
<reference evidence="8 9" key="1">
    <citation type="submission" date="2017-06" db="EMBL/GenBank/DDBJ databases">
        <title>Aedes aegypti genome working group (AGWG) sequencing and assembly.</title>
        <authorList>
            <consortium name="Aedes aegypti Genome Working Group (AGWG)"/>
            <person name="Matthews B.J."/>
        </authorList>
    </citation>
    <scope>NUCLEOTIDE SEQUENCE [LARGE SCALE GENOMIC DNA]</scope>
    <source>
        <strain evidence="8 9">LVP_AGWG</strain>
    </source>
</reference>
<organism evidence="8 9">
    <name type="scientific">Aedes aegypti</name>
    <name type="common">Yellowfever mosquito</name>
    <name type="synonym">Culex aegypti</name>
    <dbReference type="NCBI Taxonomy" id="7159"/>
    <lineage>
        <taxon>Eukaryota</taxon>
        <taxon>Metazoa</taxon>
        <taxon>Ecdysozoa</taxon>
        <taxon>Arthropoda</taxon>
        <taxon>Hexapoda</taxon>
        <taxon>Insecta</taxon>
        <taxon>Pterygota</taxon>
        <taxon>Neoptera</taxon>
        <taxon>Endopterygota</taxon>
        <taxon>Diptera</taxon>
        <taxon>Nematocera</taxon>
        <taxon>Culicoidea</taxon>
        <taxon>Culicidae</taxon>
        <taxon>Culicinae</taxon>
        <taxon>Aedini</taxon>
        <taxon>Aedes</taxon>
        <taxon>Stegomyia</taxon>
    </lineage>
</organism>
<dbReference type="PANTHER" id="PTHR42753">
    <property type="entry name" value="MITOCHONDRIAL RIBOSOME PROTEIN L39/PROLYL-TRNA LIGASE FAMILY MEMBER"/>
    <property type="match status" value="1"/>
</dbReference>
<dbReference type="InterPro" id="IPR018163">
    <property type="entry name" value="Thr/Ala-tRNA-synth_IIc_edit"/>
</dbReference>
<dbReference type="Gene3D" id="3.10.20.30">
    <property type="match status" value="1"/>
</dbReference>
<accession>A0A1S4FDK1</accession>
<keyword evidence="4" id="KW-0687">Ribonucleoprotein</keyword>
<evidence type="ECO:0000256" key="1">
    <source>
        <dbReference type="ARBA" id="ARBA00004173"/>
    </source>
</evidence>
<dbReference type="GO" id="GO:1990904">
    <property type="term" value="C:ribonucleoprotein complex"/>
    <property type="evidence" value="ECO:0007669"/>
    <property type="project" value="UniProtKB-KW"/>
</dbReference>
<evidence type="ECO:0000313" key="9">
    <source>
        <dbReference type="Proteomes" id="UP000008820"/>
    </source>
</evidence>
<dbReference type="CDD" id="cd01667">
    <property type="entry name" value="TGS_ThrRS"/>
    <property type="match status" value="1"/>
</dbReference>
<dbReference type="FunCoup" id="A0A1S4FDK1">
    <property type="interactions" value="1417"/>
</dbReference>
<name>A0A1S4FDK1_AEDAE</name>
<evidence type="ECO:0000256" key="7">
    <source>
        <dbReference type="ARBA" id="ARBA00075914"/>
    </source>
</evidence>
<dbReference type="InParanoid" id="A0A1S4FDK1"/>
<dbReference type="PANTHER" id="PTHR42753:SF9">
    <property type="entry name" value="LARGE RIBOSOMAL SUBUNIT PROTEIN ML39"/>
    <property type="match status" value="1"/>
</dbReference>
<evidence type="ECO:0000256" key="6">
    <source>
        <dbReference type="ARBA" id="ARBA00071662"/>
    </source>
</evidence>
<dbReference type="GO" id="GO:0000166">
    <property type="term" value="F:nucleotide binding"/>
    <property type="evidence" value="ECO:0007669"/>
    <property type="project" value="InterPro"/>
</dbReference>
<gene>
    <name evidence="8" type="primary">5567945</name>
</gene>
<proteinExistence type="inferred from homology"/>
<dbReference type="EnsemblMetazoa" id="AAEL006386-RB">
    <property type="protein sequence ID" value="AAEL006386-PB"/>
    <property type="gene ID" value="AAEL006386"/>
</dbReference>
<evidence type="ECO:0000256" key="4">
    <source>
        <dbReference type="ARBA" id="ARBA00023274"/>
    </source>
</evidence>
<dbReference type="AlphaFoldDB" id="A0A1S4FDK1"/>
<dbReference type="InterPro" id="IPR012675">
    <property type="entry name" value="Beta-grasp_dom_sf"/>
</dbReference>
<dbReference type="SUPFAM" id="SSF55186">
    <property type="entry name" value="ThrRS/AlaRS common domain"/>
    <property type="match status" value="1"/>
</dbReference>
<dbReference type="GO" id="GO:0005840">
    <property type="term" value="C:ribosome"/>
    <property type="evidence" value="ECO:0007669"/>
    <property type="project" value="UniProtKB-KW"/>
</dbReference>
<dbReference type="FunFam" id="3.30.980.10:FF:000006">
    <property type="entry name" value="39S ribosomal protein L39, mitochondrial"/>
    <property type="match status" value="1"/>
</dbReference>
<keyword evidence="9" id="KW-1185">Reference proteome</keyword>
<dbReference type="InterPro" id="IPR050062">
    <property type="entry name" value="Pro-tRNA_synthetase"/>
</dbReference>
<protein>
    <recommendedName>
        <fullName evidence="6">Large ribosomal subunit protein mL39</fullName>
    </recommendedName>
    <alternativeName>
        <fullName evidence="7">39S ribosomal protein L39, mitochondrial</fullName>
    </alternativeName>
</protein>
<dbReference type="Gene3D" id="3.30.980.10">
    <property type="entry name" value="Threonyl-trna Synthetase, Chain A, domain 2"/>
    <property type="match status" value="1"/>
</dbReference>
<keyword evidence="3" id="KW-0496">Mitochondrion</keyword>
<evidence type="ECO:0000313" key="8">
    <source>
        <dbReference type="EnsemblMetazoa" id="AAEL006386-PB"/>
    </source>
</evidence>
<evidence type="ECO:0000256" key="3">
    <source>
        <dbReference type="ARBA" id="ARBA00023128"/>
    </source>
</evidence>
<reference evidence="8" key="2">
    <citation type="submission" date="2020-05" db="UniProtKB">
        <authorList>
            <consortium name="EnsemblMetazoa"/>
        </authorList>
    </citation>
    <scope>IDENTIFICATION</scope>
    <source>
        <strain evidence="8">LVP_AGWG</strain>
    </source>
</reference>
<dbReference type="VEuPathDB" id="VectorBase:AAEL006386"/>
<dbReference type="Proteomes" id="UP000008820">
    <property type="component" value="Chromosome 3"/>
</dbReference>
<dbReference type="OrthoDB" id="5870821at2759"/>
<dbReference type="GO" id="GO:0005739">
    <property type="term" value="C:mitochondrion"/>
    <property type="evidence" value="ECO:0007669"/>
    <property type="project" value="UniProtKB-SubCell"/>
</dbReference>